<name>A0A1G6KP70_9PSEU</name>
<reference evidence="2" key="1">
    <citation type="submission" date="2016-10" db="EMBL/GenBank/DDBJ databases">
        <authorList>
            <person name="Varghese N."/>
            <person name="Submissions S."/>
        </authorList>
    </citation>
    <scope>NUCLEOTIDE SEQUENCE [LARGE SCALE GENOMIC DNA]</scope>
    <source>
        <strain evidence="2">IBRC-M 10403</strain>
    </source>
</reference>
<dbReference type="EMBL" id="FMZZ01000001">
    <property type="protein sequence ID" value="SDC32892.1"/>
    <property type="molecule type" value="Genomic_DNA"/>
</dbReference>
<dbReference type="AlphaFoldDB" id="A0A1G6KP70"/>
<dbReference type="Pfam" id="PF14081">
    <property type="entry name" value="DUF4262"/>
    <property type="match status" value="1"/>
</dbReference>
<evidence type="ECO:0008006" key="3">
    <source>
        <dbReference type="Google" id="ProtNLM"/>
    </source>
</evidence>
<dbReference type="InterPro" id="IPR025358">
    <property type="entry name" value="DUF4262"/>
</dbReference>
<protein>
    <recommendedName>
        <fullName evidence="3">DUF4262 domain-containing protein</fullName>
    </recommendedName>
</protein>
<keyword evidence="2" id="KW-1185">Reference proteome</keyword>
<organism evidence="1 2">
    <name type="scientific">Actinokineospora iranica</name>
    <dbReference type="NCBI Taxonomy" id="1271860"/>
    <lineage>
        <taxon>Bacteria</taxon>
        <taxon>Bacillati</taxon>
        <taxon>Actinomycetota</taxon>
        <taxon>Actinomycetes</taxon>
        <taxon>Pseudonocardiales</taxon>
        <taxon>Pseudonocardiaceae</taxon>
        <taxon>Actinokineospora</taxon>
    </lineage>
</organism>
<sequence>MSLDDITAEDARLREWLLRTVDEDGHAVIEVPGDEFGAPYAFSAGAWRRFGAPEAVVIGLPVDMARPLIDLYVRRAASGERFFPGLPYLDFFEGTPVVVERVHRDYYPEFLGSAFLLYPSGEFPALQLIVATPEGRFPWGPHAPAGFAEWQPVLTGSGLPESWRPGIDGP</sequence>
<evidence type="ECO:0000313" key="1">
    <source>
        <dbReference type="EMBL" id="SDC32892.1"/>
    </source>
</evidence>
<dbReference type="OrthoDB" id="511192at2"/>
<accession>A0A1G6KP70</accession>
<gene>
    <name evidence="1" type="ORF">SAMN05216174_1011026</name>
</gene>
<dbReference type="STRING" id="1271860.SAMN05216174_1011026"/>
<evidence type="ECO:0000313" key="2">
    <source>
        <dbReference type="Proteomes" id="UP000199501"/>
    </source>
</evidence>
<proteinExistence type="predicted"/>
<dbReference type="Proteomes" id="UP000199501">
    <property type="component" value="Unassembled WGS sequence"/>
</dbReference>
<dbReference type="RefSeq" id="WP_091448517.1">
    <property type="nucleotide sequence ID" value="NZ_FMZZ01000001.1"/>
</dbReference>